<dbReference type="AlphaFoldDB" id="A0A9X0BFE3"/>
<accession>A0A9X0BFE3</accession>
<dbReference type="EMBL" id="JAPZBU010000001">
    <property type="protein sequence ID" value="KAJ5415039.1"/>
    <property type="molecule type" value="Genomic_DNA"/>
</dbReference>
<protein>
    <submittedName>
        <fullName evidence="1">Uncharacterized protein</fullName>
    </submittedName>
</protein>
<name>A0A9X0BFE3_9EURO</name>
<evidence type="ECO:0000313" key="1">
    <source>
        <dbReference type="EMBL" id="KAJ5415039.1"/>
    </source>
</evidence>
<comment type="caution">
    <text evidence="1">The sequence shown here is derived from an EMBL/GenBank/DDBJ whole genome shotgun (WGS) entry which is preliminary data.</text>
</comment>
<proteinExistence type="predicted"/>
<dbReference type="RefSeq" id="XP_056494885.1">
    <property type="nucleotide sequence ID" value="XM_056624784.1"/>
</dbReference>
<reference evidence="1" key="1">
    <citation type="submission" date="2022-12" db="EMBL/GenBank/DDBJ databases">
        <authorList>
            <person name="Petersen C."/>
        </authorList>
    </citation>
    <scope>NUCLEOTIDE SEQUENCE</scope>
    <source>
        <strain evidence="1">IBT 29677</strain>
    </source>
</reference>
<organism evidence="1 2">
    <name type="scientific">Penicillium cosmopolitanum</name>
    <dbReference type="NCBI Taxonomy" id="1131564"/>
    <lineage>
        <taxon>Eukaryota</taxon>
        <taxon>Fungi</taxon>
        <taxon>Dikarya</taxon>
        <taxon>Ascomycota</taxon>
        <taxon>Pezizomycotina</taxon>
        <taxon>Eurotiomycetes</taxon>
        <taxon>Eurotiomycetidae</taxon>
        <taxon>Eurotiales</taxon>
        <taxon>Aspergillaceae</taxon>
        <taxon>Penicillium</taxon>
    </lineage>
</organism>
<dbReference type="Proteomes" id="UP001147747">
    <property type="component" value="Unassembled WGS sequence"/>
</dbReference>
<keyword evidence="2" id="KW-1185">Reference proteome</keyword>
<dbReference type="OrthoDB" id="194358at2759"/>
<dbReference type="GeneID" id="81363764"/>
<gene>
    <name evidence="1" type="ORF">N7509_000137</name>
</gene>
<reference evidence="1" key="2">
    <citation type="journal article" date="2023" name="IMA Fungus">
        <title>Comparative genomic study of the Penicillium genus elucidates a diverse pangenome and 15 lateral gene transfer events.</title>
        <authorList>
            <person name="Petersen C."/>
            <person name="Sorensen T."/>
            <person name="Nielsen M.R."/>
            <person name="Sondergaard T.E."/>
            <person name="Sorensen J.L."/>
            <person name="Fitzpatrick D.A."/>
            <person name="Frisvad J.C."/>
            <person name="Nielsen K.L."/>
        </authorList>
    </citation>
    <scope>NUCLEOTIDE SEQUENCE</scope>
    <source>
        <strain evidence="1">IBT 29677</strain>
    </source>
</reference>
<evidence type="ECO:0000313" key="2">
    <source>
        <dbReference type="Proteomes" id="UP001147747"/>
    </source>
</evidence>
<sequence>MSIFIVAAIGNTHASSVMSTSATLQGRMVGPLDKRRRMTRCLSCAKRRIKVWIVKLKLYGIRAANI</sequence>